<dbReference type="Pfam" id="PF08240">
    <property type="entry name" value="ADH_N"/>
    <property type="match status" value="1"/>
</dbReference>
<dbReference type="Proteomes" id="UP001370590">
    <property type="component" value="Unassembled WGS sequence"/>
</dbReference>
<evidence type="ECO:0000313" key="2">
    <source>
        <dbReference type="EMBL" id="MEJ6399842.1"/>
    </source>
</evidence>
<feature type="domain" description="Enoyl reductase (ER)" evidence="1">
    <location>
        <begin position="10"/>
        <end position="327"/>
    </location>
</feature>
<proteinExistence type="predicted"/>
<protein>
    <submittedName>
        <fullName evidence="2">NAD(P)-dependent alcohol dehydrogenase</fullName>
    </submittedName>
</protein>
<accession>A0ABU8SIW9</accession>
<dbReference type="InterPro" id="IPR050700">
    <property type="entry name" value="YIM1/Zinc_Alcohol_DH_Fams"/>
</dbReference>
<dbReference type="InterPro" id="IPR011032">
    <property type="entry name" value="GroES-like_sf"/>
</dbReference>
<dbReference type="Gene3D" id="3.40.50.720">
    <property type="entry name" value="NAD(P)-binding Rossmann-like Domain"/>
    <property type="match status" value="1"/>
</dbReference>
<gene>
    <name evidence="2" type="ORF">R4146_01390</name>
</gene>
<dbReference type="CDD" id="cd08267">
    <property type="entry name" value="MDR1"/>
    <property type="match status" value="1"/>
</dbReference>
<organism evidence="2 3">
    <name type="scientific">Nicoliella lavandulae</name>
    <dbReference type="NCBI Taxonomy" id="3082954"/>
    <lineage>
        <taxon>Bacteria</taxon>
        <taxon>Bacillati</taxon>
        <taxon>Bacillota</taxon>
        <taxon>Bacilli</taxon>
        <taxon>Lactobacillales</taxon>
        <taxon>Lactobacillaceae</taxon>
        <taxon>Nicoliella</taxon>
    </lineage>
</organism>
<dbReference type="InterPro" id="IPR013154">
    <property type="entry name" value="ADH-like_N"/>
</dbReference>
<evidence type="ECO:0000313" key="3">
    <source>
        <dbReference type="Proteomes" id="UP001370590"/>
    </source>
</evidence>
<name>A0ABU8SIW9_9LACO</name>
<dbReference type="EMBL" id="JAWMWH010000001">
    <property type="protein sequence ID" value="MEJ6399842.1"/>
    <property type="molecule type" value="Genomic_DNA"/>
</dbReference>
<dbReference type="Pfam" id="PF13602">
    <property type="entry name" value="ADH_zinc_N_2"/>
    <property type="match status" value="1"/>
</dbReference>
<dbReference type="RefSeq" id="WP_339959679.1">
    <property type="nucleotide sequence ID" value="NZ_JAWMWH010000001.1"/>
</dbReference>
<comment type="caution">
    <text evidence="2">The sequence shown here is derived from an EMBL/GenBank/DDBJ whole genome shotgun (WGS) entry which is preliminary data.</text>
</comment>
<reference evidence="2 3" key="1">
    <citation type="submission" date="2023-10" db="EMBL/GenBank/DDBJ databases">
        <title>Nicoliella lavandulae sp. nov. isolated from Lavandula angustifolia flowers.</title>
        <authorList>
            <person name="Alcantara C."/>
            <person name="Zuniga M."/>
            <person name="Landete J.M."/>
            <person name="Monedero V."/>
        </authorList>
    </citation>
    <scope>NUCLEOTIDE SEQUENCE [LARGE SCALE GENOMIC DNA]</scope>
    <source>
        <strain evidence="2 3">Es01</strain>
    </source>
</reference>
<dbReference type="SUPFAM" id="SSF50129">
    <property type="entry name" value="GroES-like"/>
    <property type="match status" value="1"/>
</dbReference>
<sequence>MKGIVYTKSGQLDGVKMNQVNKPVPAEDQVLVRVKSSSINFLDYVPFEKHFTKGRRLIGPRLSFKRFLDSGINNVMGCDFAGIVEAVGKQVQDIEVGDKIFGITNDFHFGAWAEYVCVNESQLAFTPSNLGFKECAALPMAAGTAVSLVTGAKVSVNQQVLLVGATGGVGLYALQLAKSLGAEVTVVSRPAGFKTVQKFGADHVIEARENWAKGVTTKFDSIIILNGRRSLGAMRRLLTPNGYYVEVHQNKTEISKNPFGDMMETGVRWNRGHFERLIVRPDWLWKVANLAQRQSIRPYIEQTFSINDVQSAIKYAIQNHLNGKVALMMDFDGEYNEER</sequence>
<evidence type="ECO:0000259" key="1">
    <source>
        <dbReference type="SMART" id="SM00829"/>
    </source>
</evidence>
<dbReference type="SMART" id="SM00829">
    <property type="entry name" value="PKS_ER"/>
    <property type="match status" value="1"/>
</dbReference>
<dbReference type="PANTHER" id="PTHR11695:SF648">
    <property type="entry name" value="ZINC-BINDING OXIDOREDUCTASE"/>
    <property type="match status" value="1"/>
</dbReference>
<dbReference type="Gene3D" id="3.90.180.10">
    <property type="entry name" value="Medium-chain alcohol dehydrogenases, catalytic domain"/>
    <property type="match status" value="1"/>
</dbReference>
<dbReference type="InterPro" id="IPR020843">
    <property type="entry name" value="ER"/>
</dbReference>
<dbReference type="SUPFAM" id="SSF51735">
    <property type="entry name" value="NAD(P)-binding Rossmann-fold domains"/>
    <property type="match status" value="1"/>
</dbReference>
<dbReference type="PANTHER" id="PTHR11695">
    <property type="entry name" value="ALCOHOL DEHYDROGENASE RELATED"/>
    <property type="match status" value="1"/>
</dbReference>
<keyword evidence="3" id="KW-1185">Reference proteome</keyword>
<dbReference type="InterPro" id="IPR036291">
    <property type="entry name" value="NAD(P)-bd_dom_sf"/>
</dbReference>